<proteinExistence type="predicted"/>
<reference evidence="1 2" key="1">
    <citation type="submission" date="2023-06" db="EMBL/GenBank/DDBJ databases">
        <title>Black Yeasts Isolated from many extreme environments.</title>
        <authorList>
            <person name="Coleine C."/>
            <person name="Stajich J.E."/>
            <person name="Selbmann L."/>
        </authorList>
    </citation>
    <scope>NUCLEOTIDE SEQUENCE [LARGE SCALE GENOMIC DNA]</scope>
    <source>
        <strain evidence="1 2">CCFEE 5887</strain>
    </source>
</reference>
<evidence type="ECO:0000313" key="1">
    <source>
        <dbReference type="EMBL" id="KAK5537379.1"/>
    </source>
</evidence>
<evidence type="ECO:0000313" key="2">
    <source>
        <dbReference type="Proteomes" id="UP001345827"/>
    </source>
</evidence>
<dbReference type="Proteomes" id="UP001345827">
    <property type="component" value="Unassembled WGS sequence"/>
</dbReference>
<comment type="caution">
    <text evidence="1">The sequence shown here is derived from an EMBL/GenBank/DDBJ whole genome shotgun (WGS) entry which is preliminary data.</text>
</comment>
<evidence type="ECO:0008006" key="3">
    <source>
        <dbReference type="Google" id="ProtNLM"/>
    </source>
</evidence>
<dbReference type="EMBL" id="JAXLQG010000007">
    <property type="protein sequence ID" value="KAK5537379.1"/>
    <property type="molecule type" value="Genomic_DNA"/>
</dbReference>
<accession>A0AAV9Q895</accession>
<organism evidence="1 2">
    <name type="scientific">Vermiconidia calcicola</name>
    <dbReference type="NCBI Taxonomy" id="1690605"/>
    <lineage>
        <taxon>Eukaryota</taxon>
        <taxon>Fungi</taxon>
        <taxon>Dikarya</taxon>
        <taxon>Ascomycota</taxon>
        <taxon>Pezizomycotina</taxon>
        <taxon>Dothideomycetes</taxon>
        <taxon>Dothideomycetidae</taxon>
        <taxon>Mycosphaerellales</taxon>
        <taxon>Extremaceae</taxon>
        <taxon>Vermiconidia</taxon>
    </lineage>
</organism>
<keyword evidence="2" id="KW-1185">Reference proteome</keyword>
<gene>
    <name evidence="1" type="ORF">LTR25_004630</name>
</gene>
<dbReference type="AlphaFoldDB" id="A0AAV9Q895"/>
<protein>
    <recommendedName>
        <fullName evidence="3">LAGLIDADG homing endonuclease</fullName>
    </recommendedName>
</protein>
<name>A0AAV9Q895_9PEZI</name>
<dbReference type="PROSITE" id="PS51257">
    <property type="entry name" value="PROKAR_LIPOPROTEIN"/>
    <property type="match status" value="1"/>
</dbReference>
<sequence>MARWGKQRDPKGISVFLFTFGCYIVDKDKLYNAPDLKRYVRANKTETYMSKSERDTFRYIGKSYQELTPEQRRAIASCKDPEFPLGVPQWVAYITGTVLEKVSNQDRLKGILTHSAFSSLADTYCRFLWGRGTFANTMWCELIRESSRTRRSRPLRTRIVDSYGIEARSRIEKCLETCIGSSPPREDIQIATHSIKQKSIRLSRDDCLGSCR</sequence>